<dbReference type="PANTHER" id="PTHR23513:SF11">
    <property type="entry name" value="STAPHYLOFERRIN A TRANSPORTER"/>
    <property type="match status" value="1"/>
</dbReference>
<feature type="transmembrane region" description="Helical" evidence="7">
    <location>
        <begin position="20"/>
        <end position="41"/>
    </location>
</feature>
<dbReference type="PANTHER" id="PTHR23513">
    <property type="entry name" value="INTEGRAL MEMBRANE EFFLUX PROTEIN-RELATED"/>
    <property type="match status" value="1"/>
</dbReference>
<evidence type="ECO:0000313" key="9">
    <source>
        <dbReference type="EMBL" id="OLY44637.1"/>
    </source>
</evidence>
<evidence type="ECO:0000313" key="10">
    <source>
        <dbReference type="Proteomes" id="UP000187344"/>
    </source>
</evidence>
<dbReference type="RefSeq" id="WP_075869738.1">
    <property type="nucleotide sequence ID" value="NZ_CALYQA010000005.1"/>
</dbReference>
<dbReference type="GO" id="GO:0022857">
    <property type="term" value="F:transmembrane transporter activity"/>
    <property type="evidence" value="ECO:0007669"/>
    <property type="project" value="InterPro"/>
</dbReference>
<evidence type="ECO:0000256" key="3">
    <source>
        <dbReference type="ARBA" id="ARBA00022475"/>
    </source>
</evidence>
<feature type="transmembrane region" description="Helical" evidence="7">
    <location>
        <begin position="165"/>
        <end position="193"/>
    </location>
</feature>
<feature type="domain" description="Major facilitator superfamily (MFS) profile" evidence="8">
    <location>
        <begin position="15"/>
        <end position="402"/>
    </location>
</feature>
<sequence length="543" mass="59688">MQQKSSTLAPFKSQAFRSLWAATLVSNLGGLIQTVGAGWIMTLISTSHSMVGLVQGANTLPVVIFSLLAGALADNFNRRQIMITAQLMMMAVSVLLAVLTCFGLLTPWLLLAFTFLIGCGSALYNPPWQATVGDIVPREDISAAVTLNSVGFNLMRSVGPATGGAIVAAFGGAAAFVVNAFSYIPLLGALFFWKPDYANNGLPRERLVAAMSDGLRYVFMSPHLLNIMTRAFMFGLGAISVLALLPIIAHEKLDGGALIYGTLLGSFGVGAIAAGIINSWVRRRFPSEAIVAGSFIGYALSCLLLALSDSSIIAHIVLFPAGMCWVLALSLFNVSVQLSTPRWVVSRALALYQTSSFGGMAVGSWLWGSLADNYSPVIALYICAAFLIVGALMGFKFTIFEIPSINLDPLDQFREPELHLDLQARSGPIMILIDYEIKDENIPEFLETMSLRRRIRLRDGARQWTLLRDLEHPNRWVETYHMTTWVDYLRHNRRRTKADADVTEKLRKLSEIPEGMRVHRMIERHTVPEANQIQVKHSAHHLH</sequence>
<evidence type="ECO:0000256" key="2">
    <source>
        <dbReference type="ARBA" id="ARBA00022448"/>
    </source>
</evidence>
<keyword evidence="2" id="KW-0813">Transport</keyword>
<keyword evidence="4 7" id="KW-0812">Transmembrane</keyword>
<protein>
    <submittedName>
        <fullName evidence="9">Putative arabinose efflux permease, MFS family</fullName>
    </submittedName>
</protein>
<gene>
    <name evidence="9" type="ORF">PEB0149_021090</name>
</gene>
<dbReference type="InterPro" id="IPR020846">
    <property type="entry name" value="MFS_dom"/>
</dbReference>
<feature type="transmembrane region" description="Helical" evidence="7">
    <location>
        <begin position="231"/>
        <end position="249"/>
    </location>
</feature>
<feature type="transmembrane region" description="Helical" evidence="7">
    <location>
        <begin position="348"/>
        <end position="368"/>
    </location>
</feature>
<dbReference type="PROSITE" id="PS50850">
    <property type="entry name" value="MFS"/>
    <property type="match status" value="1"/>
</dbReference>
<dbReference type="EMBL" id="LXYT01000001">
    <property type="protein sequence ID" value="OLY44637.1"/>
    <property type="molecule type" value="Genomic_DNA"/>
</dbReference>
<dbReference type="InterPro" id="IPR036259">
    <property type="entry name" value="MFS_trans_sf"/>
</dbReference>
<keyword evidence="3" id="KW-1003">Cell membrane</keyword>
<feature type="transmembrane region" description="Helical" evidence="7">
    <location>
        <begin position="255"/>
        <end position="277"/>
    </location>
</feature>
<keyword evidence="5 7" id="KW-1133">Transmembrane helix</keyword>
<feature type="transmembrane region" description="Helical" evidence="7">
    <location>
        <begin position="374"/>
        <end position="395"/>
    </location>
</feature>
<evidence type="ECO:0000256" key="4">
    <source>
        <dbReference type="ARBA" id="ARBA00022692"/>
    </source>
</evidence>
<dbReference type="Proteomes" id="UP000187344">
    <property type="component" value="Unassembled WGS sequence"/>
</dbReference>
<dbReference type="Gene3D" id="1.20.1250.20">
    <property type="entry name" value="MFS general substrate transporter like domains"/>
    <property type="match status" value="1"/>
</dbReference>
<evidence type="ECO:0000256" key="7">
    <source>
        <dbReference type="SAM" id="Phobius"/>
    </source>
</evidence>
<dbReference type="InterPro" id="IPR010290">
    <property type="entry name" value="TM_effector"/>
</dbReference>
<accession>A0A1R0FCB3</accession>
<name>A0A1R0FCB3_9HYPH</name>
<dbReference type="GO" id="GO:0005886">
    <property type="term" value="C:plasma membrane"/>
    <property type="evidence" value="ECO:0007669"/>
    <property type="project" value="UniProtKB-SubCell"/>
</dbReference>
<feature type="transmembrane region" description="Helical" evidence="7">
    <location>
        <begin position="53"/>
        <end position="73"/>
    </location>
</feature>
<feature type="transmembrane region" description="Helical" evidence="7">
    <location>
        <begin position="94"/>
        <end position="117"/>
    </location>
</feature>
<feature type="transmembrane region" description="Helical" evidence="7">
    <location>
        <begin position="289"/>
        <end position="307"/>
    </location>
</feature>
<feature type="transmembrane region" description="Helical" evidence="7">
    <location>
        <begin position="313"/>
        <end position="336"/>
    </location>
</feature>
<proteinExistence type="predicted"/>
<dbReference type="SUPFAM" id="SSF103473">
    <property type="entry name" value="MFS general substrate transporter"/>
    <property type="match status" value="1"/>
</dbReference>
<evidence type="ECO:0000259" key="8">
    <source>
        <dbReference type="PROSITE" id="PS50850"/>
    </source>
</evidence>
<reference evidence="9 10" key="1">
    <citation type="submission" date="2016-12" db="EMBL/GenBank/DDBJ databases">
        <title>Comparative genomics of Bartonella apis.</title>
        <authorList>
            <person name="Engel P."/>
        </authorList>
    </citation>
    <scope>NUCLEOTIDE SEQUENCE [LARGE SCALE GENOMIC DNA]</scope>
    <source>
        <strain evidence="9 10">PEB0149</strain>
    </source>
</reference>
<evidence type="ECO:0000256" key="5">
    <source>
        <dbReference type="ARBA" id="ARBA00022989"/>
    </source>
</evidence>
<comment type="caution">
    <text evidence="9">The sequence shown here is derived from an EMBL/GenBank/DDBJ whole genome shotgun (WGS) entry which is preliminary data.</text>
</comment>
<evidence type="ECO:0000256" key="1">
    <source>
        <dbReference type="ARBA" id="ARBA00004651"/>
    </source>
</evidence>
<dbReference type="GeneID" id="92990740"/>
<dbReference type="AlphaFoldDB" id="A0A1R0FCB3"/>
<keyword evidence="10" id="KW-1185">Reference proteome</keyword>
<dbReference type="Pfam" id="PF05977">
    <property type="entry name" value="MFS_3"/>
    <property type="match status" value="1"/>
</dbReference>
<organism evidence="9 10">
    <name type="scientific">Bartonella apis</name>
    <dbReference type="NCBI Taxonomy" id="1686310"/>
    <lineage>
        <taxon>Bacteria</taxon>
        <taxon>Pseudomonadati</taxon>
        <taxon>Pseudomonadota</taxon>
        <taxon>Alphaproteobacteria</taxon>
        <taxon>Hyphomicrobiales</taxon>
        <taxon>Bartonellaceae</taxon>
        <taxon>Bartonella</taxon>
    </lineage>
</organism>
<comment type="subcellular location">
    <subcellularLocation>
        <location evidence="1">Cell membrane</location>
        <topology evidence="1">Multi-pass membrane protein</topology>
    </subcellularLocation>
</comment>
<keyword evidence="6 7" id="KW-0472">Membrane</keyword>
<dbReference type="CDD" id="cd06173">
    <property type="entry name" value="MFS_MefA_like"/>
    <property type="match status" value="1"/>
</dbReference>
<evidence type="ECO:0000256" key="6">
    <source>
        <dbReference type="ARBA" id="ARBA00023136"/>
    </source>
</evidence>
<dbReference type="OrthoDB" id="9809918at2"/>